<evidence type="ECO:0008006" key="4">
    <source>
        <dbReference type="Google" id="ProtNLM"/>
    </source>
</evidence>
<evidence type="ECO:0000313" key="2">
    <source>
        <dbReference type="EMBL" id="TWU70445.1"/>
    </source>
</evidence>
<dbReference type="Proteomes" id="UP000317257">
    <property type="component" value="Unassembled WGS sequence"/>
</dbReference>
<organism evidence="2 3">
    <name type="scientific">Metarhizium rileyi (strain RCEF 4871)</name>
    <name type="common">Nomuraea rileyi</name>
    <dbReference type="NCBI Taxonomy" id="1649241"/>
    <lineage>
        <taxon>Eukaryota</taxon>
        <taxon>Fungi</taxon>
        <taxon>Dikarya</taxon>
        <taxon>Ascomycota</taxon>
        <taxon>Pezizomycotina</taxon>
        <taxon>Sordariomycetes</taxon>
        <taxon>Hypocreomycetidae</taxon>
        <taxon>Hypocreales</taxon>
        <taxon>Clavicipitaceae</taxon>
        <taxon>Metarhizium</taxon>
    </lineage>
</organism>
<dbReference type="EMBL" id="SBHS01000094">
    <property type="protein sequence ID" value="TWU70445.1"/>
    <property type="molecule type" value="Genomic_DNA"/>
</dbReference>
<dbReference type="Pfam" id="PF11917">
    <property type="entry name" value="DUF3435"/>
    <property type="match status" value="1"/>
</dbReference>
<dbReference type="AlphaFoldDB" id="A0A5C6FXG9"/>
<reference evidence="3" key="1">
    <citation type="submission" date="2018-12" db="EMBL/GenBank/DDBJ databases">
        <title>The complete genome of Metarhizium rileyi, a key fungal pathogen of Lepidoptera.</title>
        <authorList>
            <person name="Binneck E."/>
            <person name="Lastra C.C.L."/>
            <person name="Sosa-Gomez D.R."/>
        </authorList>
    </citation>
    <scope>NUCLEOTIDE SEQUENCE [LARGE SCALE GENOMIC DNA]</scope>
    <source>
        <strain evidence="3">Cep018-CH2</strain>
    </source>
</reference>
<accession>A0A5C6FXG9</accession>
<feature type="region of interest" description="Disordered" evidence="1">
    <location>
        <begin position="1"/>
        <end position="59"/>
    </location>
</feature>
<evidence type="ECO:0000256" key="1">
    <source>
        <dbReference type="SAM" id="MobiDB-lite"/>
    </source>
</evidence>
<feature type="compositionally biased region" description="Basic and acidic residues" evidence="1">
    <location>
        <begin position="40"/>
        <end position="54"/>
    </location>
</feature>
<name>A0A5C6FXG9_METRR</name>
<evidence type="ECO:0000313" key="3">
    <source>
        <dbReference type="Proteomes" id="UP000317257"/>
    </source>
</evidence>
<gene>
    <name evidence="2" type="ORF">ED733_000228</name>
</gene>
<comment type="caution">
    <text evidence="2">The sequence shown here is derived from an EMBL/GenBank/DDBJ whole genome shotgun (WGS) entry which is preliminary data.</text>
</comment>
<dbReference type="PANTHER" id="PTHR37535:SF2">
    <property type="entry name" value="FINGER DOMAIN PROTEIN, PUTATIVE (AFU_ORTHOLOGUE AFUA_6G09300)-RELATED"/>
    <property type="match status" value="1"/>
</dbReference>
<dbReference type="PANTHER" id="PTHR37535">
    <property type="entry name" value="FLUG DOMAIN PROTEIN"/>
    <property type="match status" value="1"/>
</dbReference>
<proteinExistence type="predicted"/>
<sequence>MPLQATSRISRESSDSSSLQDNVSVFDVDKYNQSDLDTDLTDHSDSESEFEPEHTCPPAKHVSANVVSDFGTNERRLSSTGTDPATCSGDLSNADLDPNDFLQIEKDSSNDIMSRGGYSKNTLKNIDGIQWRWNKYCEFTKRNPDTCLQSLDYGMTKGFFNWICKQKTGVNNRRLSGIKSANSLGLYWKQFRMFYEREIGTKLDSALGRRMNDELHELIEKHKLKTDRRENRCMTVENLESQAETTLSTTEKRFRIGEHRIYALLFLLLIAPSGSRPSALLSLCYGDLEFFLQRDTRAGPGSPHRLSIKFSLRFTKRFLGAKDTAFEAPSLVSPEQLSLLDIYPGEEYLLLPLKKSMNDIFVFRDTVKTALSGYELSINTPITYAEICAWTKDIGVLTGFIITTILYTLRYNTANEIDGSPSVSDALRNLILDHTSSKPFSRHYLARNVSVDTLAIVRHKEQQNTLIRQSTSVGYLASKRRPTKLTAQQSEAVNDDPRIQRLLQQRQSLRQAEKSIATRQKLGNITKELQYLRVKLRREFKKQYRQDWSRQQAVVDIERHIAGKGFEEPPPDITPAQEQNPAQRRLVEALTAPVIDSHEGERCRRNNAILAVMAYCSIEERPLLYNKSSVPQEAKTPIGRSQADEDLSNAMACFCLYQESGGAQSQMLSMRWKSDNP</sequence>
<protein>
    <recommendedName>
        <fullName evidence="4">C2H2 finger domain protein</fullName>
    </recommendedName>
</protein>
<dbReference type="InterPro" id="IPR021842">
    <property type="entry name" value="DUF3435"/>
</dbReference>